<evidence type="ECO:0000313" key="2">
    <source>
        <dbReference type="Proteomes" id="UP001164539"/>
    </source>
</evidence>
<sequence>MEVHFEQLLNQLEPPVTNIIADAELFWPIRIGNSRNIPVASLFTASATVFSMLYCFGHIKDLHVLVDLLEHSDELVDKIPEVSSKQVADLQTIVHGISRRVAELALETLSWVPKTKYLLFNSVYELEAEVYVTVKAKFPFPVYPIGPAIPYLEYDNSSLSISPSDSNHLEWLDHQPTGSVLYVSPGSFLSISSKQMDEIAAGLQISGVRYLWVARRETSRYEKFCGEIGLVVPWCNQLKVLCHSSTGGFWTHCGWNSTLEALFAGVTMLTSPINYDQLPNSKKIVEDWKIGWKITERVEDENFVDRDEIAVLVQRFMDPNSIDVQNMRKKARELREICHRVVAKGGSSDSTLDAFVNDIVHGHSSSVDTNHFH</sequence>
<gene>
    <name evidence="1" type="ORF">OWV82_004364</name>
</gene>
<comment type="caution">
    <text evidence="1">The sequence shown here is derived from an EMBL/GenBank/DDBJ whole genome shotgun (WGS) entry which is preliminary data.</text>
</comment>
<protein>
    <submittedName>
        <fullName evidence="1">UDP-glycosyltransferase</fullName>
    </submittedName>
</protein>
<proteinExistence type="predicted"/>
<reference evidence="1 2" key="1">
    <citation type="journal article" date="2023" name="Science">
        <title>Complex scaffold remodeling in plant triterpene biosynthesis.</title>
        <authorList>
            <person name="De La Pena R."/>
            <person name="Hodgson H."/>
            <person name="Liu J.C."/>
            <person name="Stephenson M.J."/>
            <person name="Martin A.C."/>
            <person name="Owen C."/>
            <person name="Harkess A."/>
            <person name="Leebens-Mack J."/>
            <person name="Jimenez L.E."/>
            <person name="Osbourn A."/>
            <person name="Sattely E.S."/>
        </authorList>
    </citation>
    <scope>NUCLEOTIDE SEQUENCE [LARGE SCALE GENOMIC DNA]</scope>
    <source>
        <strain evidence="2">cv. JPN11</strain>
        <tissue evidence="1">Leaf</tissue>
    </source>
</reference>
<dbReference type="EMBL" id="CM051395">
    <property type="protein sequence ID" value="KAJ4725501.1"/>
    <property type="molecule type" value="Genomic_DNA"/>
</dbReference>
<organism evidence="1 2">
    <name type="scientific">Melia azedarach</name>
    <name type="common">Chinaberry tree</name>
    <dbReference type="NCBI Taxonomy" id="155640"/>
    <lineage>
        <taxon>Eukaryota</taxon>
        <taxon>Viridiplantae</taxon>
        <taxon>Streptophyta</taxon>
        <taxon>Embryophyta</taxon>
        <taxon>Tracheophyta</taxon>
        <taxon>Spermatophyta</taxon>
        <taxon>Magnoliopsida</taxon>
        <taxon>eudicotyledons</taxon>
        <taxon>Gunneridae</taxon>
        <taxon>Pentapetalae</taxon>
        <taxon>rosids</taxon>
        <taxon>malvids</taxon>
        <taxon>Sapindales</taxon>
        <taxon>Meliaceae</taxon>
        <taxon>Melia</taxon>
    </lineage>
</organism>
<dbReference type="Proteomes" id="UP001164539">
    <property type="component" value="Chromosome 2"/>
</dbReference>
<accession>A0ACC1YPY2</accession>
<keyword evidence="2" id="KW-1185">Reference proteome</keyword>
<name>A0ACC1YPY2_MELAZ</name>
<evidence type="ECO:0000313" key="1">
    <source>
        <dbReference type="EMBL" id="KAJ4725501.1"/>
    </source>
</evidence>